<dbReference type="KEGG" id="brh:RBRH_04193"/>
<organism evidence="1 2">
    <name type="scientific">Mycetohabitans rhizoxinica (strain DSM 19002 / CIP 109453 / HKI 454)</name>
    <name type="common">Paraburkholderia rhizoxinica</name>
    <dbReference type="NCBI Taxonomy" id="882378"/>
    <lineage>
        <taxon>Bacteria</taxon>
        <taxon>Pseudomonadati</taxon>
        <taxon>Pseudomonadota</taxon>
        <taxon>Betaproteobacteria</taxon>
        <taxon>Burkholderiales</taxon>
        <taxon>Burkholderiaceae</taxon>
        <taxon>Mycetohabitans</taxon>
    </lineage>
</organism>
<proteinExistence type="predicted"/>
<dbReference type="AlphaFoldDB" id="E5AQM1"/>
<protein>
    <submittedName>
        <fullName evidence="1">Uncharacterized protein</fullName>
    </submittedName>
</protein>
<name>E5AQM1_MYCRK</name>
<reference evidence="1 2" key="1">
    <citation type="journal article" date="2011" name="J. Bacteriol.">
        <title>Complete genome sequence of Burkholderia rhizoxinica, an endosymbiont of Rhizopus microsporus.</title>
        <authorList>
            <person name="Lackner G."/>
            <person name="Moebius N."/>
            <person name="Partida-Martinez L."/>
            <person name="Hertweck C."/>
        </authorList>
    </citation>
    <scope>NUCLEOTIDE SEQUENCE [LARGE SCALE GENOMIC DNA]</scope>
    <source>
        <strain evidence="2">DSM 19002 / CIP 109453 / HKI 454</strain>
    </source>
</reference>
<dbReference type="EMBL" id="FR687359">
    <property type="protein sequence ID" value="CBW74902.1"/>
    <property type="molecule type" value="Genomic_DNA"/>
</dbReference>
<accession>E5AQM1</accession>
<sequence>MGSINGPSRAATRRIAARYRVRERLNIMLLPPCYTRILYLPV</sequence>
<gene>
    <name evidence="1" type="ordered locus">RBRH_04193</name>
</gene>
<evidence type="ECO:0000313" key="1">
    <source>
        <dbReference type="EMBL" id="CBW74902.1"/>
    </source>
</evidence>
<dbReference type="HOGENOM" id="CLU_3248515_0_0_4"/>
<dbReference type="Proteomes" id="UP000007437">
    <property type="component" value="Chromosome"/>
</dbReference>
<evidence type="ECO:0000313" key="2">
    <source>
        <dbReference type="Proteomes" id="UP000007437"/>
    </source>
</evidence>